<dbReference type="PANTHER" id="PTHR34461">
    <property type="entry name" value="EXPRESSED PROTEIN"/>
    <property type="match status" value="1"/>
</dbReference>
<dbReference type="EMBL" id="RWGY01000004">
    <property type="protein sequence ID" value="TVU46641.1"/>
    <property type="molecule type" value="Genomic_DNA"/>
</dbReference>
<dbReference type="AlphaFoldDB" id="A0A5J9WF23"/>
<proteinExistence type="predicted"/>
<evidence type="ECO:0000313" key="2">
    <source>
        <dbReference type="EMBL" id="TVU46641.1"/>
    </source>
</evidence>
<dbReference type="OrthoDB" id="775914at2759"/>
<dbReference type="PANTHER" id="PTHR34461:SF2">
    <property type="entry name" value="EXPRESSED PROTEIN"/>
    <property type="match status" value="1"/>
</dbReference>
<feature type="region of interest" description="Disordered" evidence="1">
    <location>
        <begin position="88"/>
        <end position="117"/>
    </location>
</feature>
<dbReference type="Proteomes" id="UP000324897">
    <property type="component" value="Chromosome 5"/>
</dbReference>
<reference evidence="2 3" key="1">
    <citation type="journal article" date="2019" name="Sci. Rep.">
        <title>A high-quality genome of Eragrostis curvula grass provides insights into Poaceae evolution and supports new strategies to enhance forage quality.</title>
        <authorList>
            <person name="Carballo J."/>
            <person name="Santos B.A.C.M."/>
            <person name="Zappacosta D."/>
            <person name="Garbus I."/>
            <person name="Selva J.P."/>
            <person name="Gallo C.A."/>
            <person name="Diaz A."/>
            <person name="Albertini E."/>
            <person name="Caccamo M."/>
            <person name="Echenique V."/>
        </authorList>
    </citation>
    <scope>NUCLEOTIDE SEQUENCE [LARGE SCALE GENOMIC DNA]</scope>
    <source>
        <strain evidence="3">cv. Victoria</strain>
        <tissue evidence="2">Leaf</tissue>
    </source>
</reference>
<dbReference type="Gramene" id="TVU46641">
    <property type="protein sequence ID" value="TVU46641"/>
    <property type="gene ID" value="EJB05_06188"/>
</dbReference>
<evidence type="ECO:0000256" key="1">
    <source>
        <dbReference type="SAM" id="MobiDB-lite"/>
    </source>
</evidence>
<name>A0A5J9WF23_9POAL</name>
<keyword evidence="3" id="KW-1185">Reference proteome</keyword>
<comment type="caution">
    <text evidence="2">The sequence shown here is derived from an EMBL/GenBank/DDBJ whole genome shotgun (WGS) entry which is preliminary data.</text>
</comment>
<accession>A0A5J9WF23</accession>
<evidence type="ECO:0000313" key="3">
    <source>
        <dbReference type="Proteomes" id="UP000324897"/>
    </source>
</evidence>
<gene>
    <name evidence="2" type="ORF">EJB05_06188</name>
</gene>
<protein>
    <submittedName>
        <fullName evidence="2">Uncharacterized protein</fullName>
    </submittedName>
</protein>
<organism evidence="2 3">
    <name type="scientific">Eragrostis curvula</name>
    <name type="common">weeping love grass</name>
    <dbReference type="NCBI Taxonomy" id="38414"/>
    <lineage>
        <taxon>Eukaryota</taxon>
        <taxon>Viridiplantae</taxon>
        <taxon>Streptophyta</taxon>
        <taxon>Embryophyta</taxon>
        <taxon>Tracheophyta</taxon>
        <taxon>Spermatophyta</taxon>
        <taxon>Magnoliopsida</taxon>
        <taxon>Liliopsida</taxon>
        <taxon>Poales</taxon>
        <taxon>Poaceae</taxon>
        <taxon>PACMAD clade</taxon>
        <taxon>Chloridoideae</taxon>
        <taxon>Eragrostideae</taxon>
        <taxon>Eragrostidinae</taxon>
        <taxon>Eragrostis</taxon>
    </lineage>
</organism>
<feature type="compositionally biased region" description="Polar residues" evidence="1">
    <location>
        <begin position="94"/>
        <end position="109"/>
    </location>
</feature>
<sequence length="839" mass="93235">MPAAARLNLDSITPRRSARLKNIHVLYDEDSDRDSLTLKRVKVEVTDPEEILSPSTSAVTLPSVNDKDDEHAFHNISLKDLRARCKTKNRKASKGTSEGTDLGNQTESLNIEDEKAKEELDLDKPLIALKQKRQRTSPSKANKEMDLLPLSQCDVKVEDTSSERNQTPGEISPLEAVMDDSVVNKLDRRPTDLVHSTIAVDCTKEIVPEENCCAEGKDPVEPLVNCENADILDINSEEVGTTCCVTPSCSERNSNGYSSVELQQVSREDEQCEPQPCLVNQLTKSAHVSDHSCELISSTEACNFDESNKHCFFIGLIDEASNHQETPEDITNSDTNKYSTKNGFLVCSVNQSCNDYIYDDEYWNTGVVERNEAETVNMSEELSPVDESNMDIMSPLVSIRSDLCGSVDMKCTSLEEVVQMQADSQLDTIVGCDLRPKQILEDTEIQHATADYTFVFYKTHDLVPPANFVTQDGRLESIVYDALHNHTQKTSENRSCVGLPDTDAVRSPDFTDSCPGDAISAPNYGDWSMKNMDKLNSTTDYGLCKSVSNERSCEVQAQFLEASVPSDISIAEEAQEMPAQAPNSSATSLETENQIVKSDIFIDEESTEEHAPKKLFSKRKIMSPSSQEKLCNALTGIDLCGVEQLKSNLNQPALSRERSGFNTDRRLRGRTSVLPTSKGVLKSGETPSHQQTTCSCKRNSPVVLDTEKAVEFSQRQMQDIENIAAKLIRSLNHMKSIVDETLSSEAYSIVPNFNPAEIRAASEDASEVERTTRKWLAIMNKDCNRFCKILTLAKKNNVSHDEAPRKQRKIMFADEAGGKLCHVKVFKDKHASLSECQSD</sequence>